<dbReference type="SUPFAM" id="SSF53335">
    <property type="entry name" value="S-adenosyl-L-methionine-dependent methyltransferases"/>
    <property type="match status" value="1"/>
</dbReference>
<dbReference type="EMBL" id="JAPFFF010000002">
    <property type="protein sequence ID" value="KAK8895908.1"/>
    <property type="molecule type" value="Genomic_DNA"/>
</dbReference>
<dbReference type="PROSITE" id="PS51678">
    <property type="entry name" value="SAM_MT_PRMT"/>
    <property type="match status" value="1"/>
</dbReference>
<evidence type="ECO:0000313" key="6">
    <source>
        <dbReference type="EMBL" id="KAK8895908.1"/>
    </source>
</evidence>
<dbReference type="InterPro" id="IPR025799">
    <property type="entry name" value="Arg_MeTrfase"/>
</dbReference>
<gene>
    <name evidence="6" type="ORF">M9Y10_013794</name>
</gene>
<keyword evidence="3 4" id="KW-0949">S-adenosyl-L-methionine</keyword>
<protein>
    <submittedName>
        <fullName evidence="6">Protein arginine N-methyltransferase 8</fullName>
    </submittedName>
</protein>
<evidence type="ECO:0000256" key="2">
    <source>
        <dbReference type="ARBA" id="ARBA00022679"/>
    </source>
</evidence>
<dbReference type="InterPro" id="IPR055135">
    <property type="entry name" value="PRMT_dom"/>
</dbReference>
<keyword evidence="7" id="KW-1185">Reference proteome</keyword>
<evidence type="ECO:0000256" key="1">
    <source>
        <dbReference type="ARBA" id="ARBA00022603"/>
    </source>
</evidence>
<dbReference type="Proteomes" id="UP001470230">
    <property type="component" value="Unassembled WGS sequence"/>
</dbReference>
<evidence type="ECO:0000256" key="3">
    <source>
        <dbReference type="ARBA" id="ARBA00022691"/>
    </source>
</evidence>
<dbReference type="PANTHER" id="PTHR11006:SF53">
    <property type="entry name" value="PROTEIN ARGININE N-METHYLTRANSFERASE 3"/>
    <property type="match status" value="1"/>
</dbReference>
<evidence type="ECO:0000256" key="4">
    <source>
        <dbReference type="PROSITE-ProRule" id="PRU01015"/>
    </source>
</evidence>
<dbReference type="InterPro" id="IPR029063">
    <property type="entry name" value="SAM-dependent_MTases_sf"/>
</dbReference>
<comment type="caution">
    <text evidence="6">The sequence shown here is derived from an EMBL/GenBank/DDBJ whole genome shotgun (WGS) entry which is preliminary data.</text>
</comment>
<accession>A0ABR2KYL7</accession>
<dbReference type="Gene3D" id="3.40.50.150">
    <property type="entry name" value="Vaccinia Virus protein VP39"/>
    <property type="match status" value="1"/>
</dbReference>
<keyword evidence="2 4" id="KW-0808">Transferase</keyword>
<feature type="domain" description="Protein arginine N-methyltransferase" evidence="5">
    <location>
        <begin position="158"/>
        <end position="316"/>
    </location>
</feature>
<keyword evidence="1 4" id="KW-0489">Methyltransferase</keyword>
<reference evidence="6 7" key="1">
    <citation type="submission" date="2024-04" db="EMBL/GenBank/DDBJ databases">
        <title>Tritrichomonas musculus Genome.</title>
        <authorList>
            <person name="Alves-Ferreira E."/>
            <person name="Grigg M."/>
            <person name="Lorenzi H."/>
            <person name="Galac M."/>
        </authorList>
    </citation>
    <scope>NUCLEOTIDE SEQUENCE [LARGE SCALE GENOMIC DNA]</scope>
    <source>
        <strain evidence="6 7">EAF2021</strain>
    </source>
</reference>
<dbReference type="CDD" id="cd02440">
    <property type="entry name" value="AdoMet_MTases"/>
    <property type="match status" value="1"/>
</dbReference>
<proteinExistence type="predicted"/>
<dbReference type="Gene3D" id="2.70.160.11">
    <property type="entry name" value="Hnrnp arginine n-methyltransferase1"/>
    <property type="match status" value="1"/>
</dbReference>
<name>A0ABR2KYL7_9EUKA</name>
<dbReference type="Pfam" id="PF22528">
    <property type="entry name" value="PRMT_C"/>
    <property type="match status" value="1"/>
</dbReference>
<evidence type="ECO:0000259" key="5">
    <source>
        <dbReference type="Pfam" id="PF22528"/>
    </source>
</evidence>
<dbReference type="PANTHER" id="PTHR11006">
    <property type="entry name" value="PROTEIN ARGININE N-METHYLTRANSFERASE"/>
    <property type="match status" value="1"/>
</dbReference>
<organism evidence="6 7">
    <name type="scientific">Tritrichomonas musculus</name>
    <dbReference type="NCBI Taxonomy" id="1915356"/>
    <lineage>
        <taxon>Eukaryota</taxon>
        <taxon>Metamonada</taxon>
        <taxon>Parabasalia</taxon>
        <taxon>Tritrichomonadida</taxon>
        <taxon>Tritrichomonadidae</taxon>
        <taxon>Tritrichomonas</taxon>
    </lineage>
</organism>
<dbReference type="Pfam" id="PF06325">
    <property type="entry name" value="PrmA"/>
    <property type="match status" value="1"/>
</dbReference>
<sequence length="328" mass="37814">MADETMNKQSCDFYFDSYAHYTAHEDLLKDKYRMRSFKNAIFENKERIKGKAVLDAGTGTGIFAMWAAQAGARVVYAVEQSSIAEYAEKIVKLNGFSAVIKIIHGKLEEVELPEKVDFIICDYMGSCLLFDSMIPSLIVARDRFLKEDGIILPSESRLIFTGIEDSEYRSEKIGFWDNVYGFKFSAMKKVALVEPLIESCPTRGILAKDCLFKTFDMKTIKKEDLSFNAPFELLPDQDNIMHSFVIWFDVFFNCPHKTIRFTTSPYHDETCYYQTICYLNDPIEVHSNVPIKGSISMKPNKDNERNEDVKIEFDSNGKHYSQYYLLKI</sequence>
<evidence type="ECO:0000313" key="7">
    <source>
        <dbReference type="Proteomes" id="UP001470230"/>
    </source>
</evidence>